<evidence type="ECO:0000256" key="5">
    <source>
        <dbReference type="ARBA" id="ARBA00022684"/>
    </source>
</evidence>
<dbReference type="GO" id="GO:0005524">
    <property type="term" value="F:ATP binding"/>
    <property type="evidence" value="ECO:0007669"/>
    <property type="project" value="UniProtKB-UniRule"/>
</dbReference>
<feature type="region of interest" description="Disordered" evidence="11">
    <location>
        <begin position="386"/>
        <end position="405"/>
    </location>
</feature>
<evidence type="ECO:0000256" key="3">
    <source>
        <dbReference type="ARBA" id="ARBA00012220"/>
    </source>
</evidence>
<evidence type="ECO:0000313" key="12">
    <source>
        <dbReference type="EMBL" id="KAF2834522.1"/>
    </source>
</evidence>
<keyword evidence="6 10" id="KW-0547">Nucleotide-binding</keyword>
<dbReference type="EC" id="6.3.2.2" evidence="3 10"/>
<dbReference type="Gene3D" id="1.10.8.960">
    <property type="match status" value="1"/>
</dbReference>
<dbReference type="InterPro" id="IPR004308">
    <property type="entry name" value="GCS"/>
</dbReference>
<evidence type="ECO:0000256" key="4">
    <source>
        <dbReference type="ARBA" id="ARBA00022598"/>
    </source>
</evidence>
<keyword evidence="13" id="KW-1185">Reference proteome</keyword>
<evidence type="ECO:0000256" key="2">
    <source>
        <dbReference type="ARBA" id="ARBA00008100"/>
    </source>
</evidence>
<evidence type="ECO:0000256" key="11">
    <source>
        <dbReference type="SAM" id="MobiDB-lite"/>
    </source>
</evidence>
<evidence type="ECO:0000256" key="1">
    <source>
        <dbReference type="ARBA" id="ARBA00005006"/>
    </source>
</evidence>
<evidence type="ECO:0000256" key="9">
    <source>
        <dbReference type="ARBA" id="ARBA00032122"/>
    </source>
</evidence>
<keyword evidence="4 10" id="KW-0436">Ligase</keyword>
<dbReference type="AlphaFoldDB" id="A0A9P4VMC3"/>
<comment type="similarity">
    <text evidence="2 10">Belongs to the glutamate--cysteine ligase type 3 family.</text>
</comment>
<dbReference type="InterPro" id="IPR014746">
    <property type="entry name" value="Gln_synth/guanido_kin_cat_dom"/>
</dbReference>
<organism evidence="12 13">
    <name type="scientific">Patellaria atrata CBS 101060</name>
    <dbReference type="NCBI Taxonomy" id="1346257"/>
    <lineage>
        <taxon>Eukaryota</taxon>
        <taxon>Fungi</taxon>
        <taxon>Dikarya</taxon>
        <taxon>Ascomycota</taxon>
        <taxon>Pezizomycotina</taxon>
        <taxon>Dothideomycetes</taxon>
        <taxon>Dothideomycetes incertae sedis</taxon>
        <taxon>Patellariales</taxon>
        <taxon>Patellariaceae</taxon>
        <taxon>Patellaria</taxon>
    </lineage>
</organism>
<sequence length="632" mass="71911">MGKQIGGAFIKFPETAKIANAVKDKGVSELIHQWKEGMKKKGYPARWGDEVEYMILKFDDTNERVEVTLEQTTILKGLEEMVDAAMEKGRPVSQQDPGVTAGYTPEFAAYMVESEPNSPYGSSVSDLLKVETNMFQRRKAIKAHADTGSWPFTLSMFPGLKADYNSKDPSELEIDEPLASQEVRFKAADSNIRSRRNDEGVAKVPLFVDINTLSSKGSFPSYIDTDTKSVLLQDESILFGPGHCGFQITFGAADEDDARRLHDQLIPLGPVMLTLTASTPIYRGFLVDTDVRWKQIQYFVDDRTKTEREQEAKTDYDAVTGPRWSTNNTYIANDPRLHPEHQKSQLQVNEQVQRRLEEEGMDSILAKHFAHDFLRDPIVMSEEDIKEHSTKDEEPALPNESHDASVGTDHIDAIEGTLYPHVRFKVPPANDPRIGYRVEFRPMETQFTDFENAALSIFLRLLTLALRKSDKDMYVPLRVVYDNMEKAHPRDAVRSSKFLWRVDTKEHSGENGAEQRNGDSGEADVVPMKIDEIFNGSSRHRGLLDLVYEYMESEGYTSTQRQQLEPYLDLVRGRSDGTLATAARWMREYAQGHEQYRKDSYVNAKICYDIMSEVRSMMNGERENGMFKRCIA</sequence>
<evidence type="ECO:0000256" key="8">
    <source>
        <dbReference type="ARBA" id="ARBA00030585"/>
    </source>
</evidence>
<dbReference type="PANTHER" id="PTHR11164">
    <property type="entry name" value="GLUTAMATE CYSTEINE LIGASE"/>
    <property type="match status" value="1"/>
</dbReference>
<evidence type="ECO:0000313" key="13">
    <source>
        <dbReference type="Proteomes" id="UP000799429"/>
    </source>
</evidence>
<comment type="pathway">
    <text evidence="1 10">Sulfur metabolism; glutathione biosynthesis; glutathione from L-cysteine and L-glutamate: step 1/2.</text>
</comment>
<proteinExistence type="inferred from homology"/>
<dbReference type="SUPFAM" id="SSF55931">
    <property type="entry name" value="Glutamine synthetase/guanido kinase"/>
    <property type="match status" value="1"/>
</dbReference>
<keyword evidence="7 10" id="KW-0067">ATP-binding</keyword>
<dbReference type="EMBL" id="MU006118">
    <property type="protein sequence ID" value="KAF2834522.1"/>
    <property type="molecule type" value="Genomic_DNA"/>
</dbReference>
<evidence type="ECO:0000256" key="6">
    <source>
        <dbReference type="ARBA" id="ARBA00022741"/>
    </source>
</evidence>
<protein>
    <recommendedName>
        <fullName evidence="3 10">Glutamate--cysteine ligase</fullName>
        <ecNumber evidence="3 10">6.3.2.2</ecNumber>
    </recommendedName>
    <alternativeName>
        <fullName evidence="9 10">Gamma-ECS</fullName>
    </alternativeName>
    <alternativeName>
        <fullName evidence="8 10">Gamma-glutamylcysteine synthetase</fullName>
    </alternativeName>
</protein>
<name>A0A9P4VMC3_9PEZI</name>
<dbReference type="Pfam" id="PF03074">
    <property type="entry name" value="GCS"/>
    <property type="match status" value="1"/>
</dbReference>
<comment type="caution">
    <text evidence="12">The sequence shown here is derived from an EMBL/GenBank/DDBJ whole genome shotgun (WGS) entry which is preliminary data.</text>
</comment>
<keyword evidence="5 10" id="KW-0317">Glutathione biosynthesis</keyword>
<reference evidence="12" key="1">
    <citation type="journal article" date="2020" name="Stud. Mycol.">
        <title>101 Dothideomycetes genomes: a test case for predicting lifestyles and emergence of pathogens.</title>
        <authorList>
            <person name="Haridas S."/>
            <person name="Albert R."/>
            <person name="Binder M."/>
            <person name="Bloem J."/>
            <person name="Labutti K."/>
            <person name="Salamov A."/>
            <person name="Andreopoulos B."/>
            <person name="Baker S."/>
            <person name="Barry K."/>
            <person name="Bills G."/>
            <person name="Bluhm B."/>
            <person name="Cannon C."/>
            <person name="Castanera R."/>
            <person name="Culley D."/>
            <person name="Daum C."/>
            <person name="Ezra D."/>
            <person name="Gonzalez J."/>
            <person name="Henrissat B."/>
            <person name="Kuo A."/>
            <person name="Liang C."/>
            <person name="Lipzen A."/>
            <person name="Lutzoni F."/>
            <person name="Magnuson J."/>
            <person name="Mondo S."/>
            <person name="Nolan M."/>
            <person name="Ohm R."/>
            <person name="Pangilinan J."/>
            <person name="Park H.-J."/>
            <person name="Ramirez L."/>
            <person name="Alfaro M."/>
            <person name="Sun H."/>
            <person name="Tritt A."/>
            <person name="Yoshinaga Y."/>
            <person name="Zwiers L.-H."/>
            <person name="Turgeon B."/>
            <person name="Goodwin S."/>
            <person name="Spatafora J."/>
            <person name="Crous P."/>
            <person name="Grigoriev I."/>
        </authorList>
    </citation>
    <scope>NUCLEOTIDE SEQUENCE</scope>
    <source>
        <strain evidence="12">CBS 101060</strain>
    </source>
</reference>
<dbReference type="OrthoDB" id="7939818at2759"/>
<dbReference type="PANTHER" id="PTHR11164:SF0">
    <property type="entry name" value="GLUTAMATE--CYSTEINE LIGASE CATALYTIC SUBUNIT"/>
    <property type="match status" value="1"/>
</dbReference>
<dbReference type="GO" id="GO:0004357">
    <property type="term" value="F:glutamate-cysteine ligase activity"/>
    <property type="evidence" value="ECO:0007669"/>
    <property type="project" value="UniProtKB-UniRule"/>
</dbReference>
<dbReference type="Proteomes" id="UP000799429">
    <property type="component" value="Unassembled WGS sequence"/>
</dbReference>
<evidence type="ECO:0000256" key="7">
    <source>
        <dbReference type="ARBA" id="ARBA00022840"/>
    </source>
</evidence>
<accession>A0A9P4VMC3</accession>
<dbReference type="GO" id="GO:0006750">
    <property type="term" value="P:glutathione biosynthetic process"/>
    <property type="evidence" value="ECO:0007669"/>
    <property type="project" value="UniProtKB-UniRule"/>
</dbReference>
<dbReference type="Gene3D" id="3.30.590.50">
    <property type="match status" value="2"/>
</dbReference>
<evidence type="ECO:0000256" key="10">
    <source>
        <dbReference type="RuleBase" id="RU367135"/>
    </source>
</evidence>
<comment type="catalytic activity">
    <reaction evidence="10">
        <text>L-cysteine + L-glutamate + ATP = gamma-L-glutamyl-L-cysteine + ADP + phosphate + H(+)</text>
        <dbReference type="Rhea" id="RHEA:13285"/>
        <dbReference type="ChEBI" id="CHEBI:15378"/>
        <dbReference type="ChEBI" id="CHEBI:29985"/>
        <dbReference type="ChEBI" id="CHEBI:30616"/>
        <dbReference type="ChEBI" id="CHEBI:35235"/>
        <dbReference type="ChEBI" id="CHEBI:43474"/>
        <dbReference type="ChEBI" id="CHEBI:58173"/>
        <dbReference type="ChEBI" id="CHEBI:456216"/>
        <dbReference type="EC" id="6.3.2.2"/>
    </reaction>
</comment>
<gene>
    <name evidence="12" type="ORF">M501DRAFT_1020766</name>
</gene>